<protein>
    <submittedName>
        <fullName evidence="1">Uncharacterized protein</fullName>
    </submittedName>
</protein>
<evidence type="ECO:0000313" key="2">
    <source>
        <dbReference type="Proteomes" id="UP000799750"/>
    </source>
</evidence>
<reference evidence="1" key="1">
    <citation type="journal article" date="2020" name="Stud. Mycol.">
        <title>101 Dothideomycetes genomes: a test case for predicting lifestyles and emergence of pathogens.</title>
        <authorList>
            <person name="Haridas S."/>
            <person name="Albert R."/>
            <person name="Binder M."/>
            <person name="Bloem J."/>
            <person name="Labutti K."/>
            <person name="Salamov A."/>
            <person name="Andreopoulos B."/>
            <person name="Baker S."/>
            <person name="Barry K."/>
            <person name="Bills G."/>
            <person name="Bluhm B."/>
            <person name="Cannon C."/>
            <person name="Castanera R."/>
            <person name="Culley D."/>
            <person name="Daum C."/>
            <person name="Ezra D."/>
            <person name="Gonzalez J."/>
            <person name="Henrissat B."/>
            <person name="Kuo A."/>
            <person name="Liang C."/>
            <person name="Lipzen A."/>
            <person name="Lutzoni F."/>
            <person name="Magnuson J."/>
            <person name="Mondo S."/>
            <person name="Nolan M."/>
            <person name="Ohm R."/>
            <person name="Pangilinan J."/>
            <person name="Park H.-J."/>
            <person name="Ramirez L."/>
            <person name="Alfaro M."/>
            <person name="Sun H."/>
            <person name="Tritt A."/>
            <person name="Yoshinaga Y."/>
            <person name="Zwiers L.-H."/>
            <person name="Turgeon B."/>
            <person name="Goodwin S."/>
            <person name="Spatafora J."/>
            <person name="Crous P."/>
            <person name="Grigoriev I."/>
        </authorList>
    </citation>
    <scope>NUCLEOTIDE SEQUENCE</scope>
    <source>
        <strain evidence="1">CBS 269.34</strain>
    </source>
</reference>
<evidence type="ECO:0000313" key="1">
    <source>
        <dbReference type="EMBL" id="KAF2497330.1"/>
    </source>
</evidence>
<keyword evidence="2" id="KW-1185">Reference proteome</keyword>
<dbReference type="AlphaFoldDB" id="A0A6A6R034"/>
<accession>A0A6A6R034</accession>
<name>A0A6A6R034_9PEZI</name>
<dbReference type="EMBL" id="MU004186">
    <property type="protein sequence ID" value="KAF2497330.1"/>
    <property type="molecule type" value="Genomic_DNA"/>
</dbReference>
<gene>
    <name evidence="1" type="ORF">BU16DRAFT_525026</name>
</gene>
<proteinExistence type="predicted"/>
<organism evidence="1 2">
    <name type="scientific">Lophium mytilinum</name>
    <dbReference type="NCBI Taxonomy" id="390894"/>
    <lineage>
        <taxon>Eukaryota</taxon>
        <taxon>Fungi</taxon>
        <taxon>Dikarya</taxon>
        <taxon>Ascomycota</taxon>
        <taxon>Pezizomycotina</taxon>
        <taxon>Dothideomycetes</taxon>
        <taxon>Pleosporomycetidae</taxon>
        <taxon>Mytilinidiales</taxon>
        <taxon>Mytilinidiaceae</taxon>
        <taxon>Lophium</taxon>
    </lineage>
</organism>
<dbReference type="Proteomes" id="UP000799750">
    <property type="component" value="Unassembled WGS sequence"/>
</dbReference>
<sequence length="62" mass="7111">MRQATGILFCCPSEDMDEVVRRREGVRSQLQALPCKKATGELCRRRGLKACSQRREALCRRS</sequence>